<keyword evidence="4" id="KW-1185">Reference proteome</keyword>
<evidence type="ECO:0000259" key="2">
    <source>
        <dbReference type="Pfam" id="PF07727"/>
    </source>
</evidence>
<dbReference type="Proteomes" id="UP001188597">
    <property type="component" value="Unassembled WGS sequence"/>
</dbReference>
<dbReference type="PANTHER" id="PTHR11439">
    <property type="entry name" value="GAG-POL-RELATED RETROTRANSPOSON"/>
    <property type="match status" value="1"/>
</dbReference>
<protein>
    <recommendedName>
        <fullName evidence="2">Reverse transcriptase Ty1/copia-type domain-containing protein</fullName>
    </recommendedName>
</protein>
<dbReference type="PANTHER" id="PTHR11439:SF475">
    <property type="entry name" value="CYSTEINE-RICH RLK (RECEPTOR-LIKE PROTEIN KINASE) 8"/>
    <property type="match status" value="1"/>
</dbReference>
<evidence type="ECO:0000313" key="4">
    <source>
        <dbReference type="Proteomes" id="UP001188597"/>
    </source>
</evidence>
<feature type="region of interest" description="Disordered" evidence="1">
    <location>
        <begin position="315"/>
        <end position="344"/>
    </location>
</feature>
<dbReference type="Pfam" id="PF07727">
    <property type="entry name" value="RVT_2"/>
    <property type="match status" value="1"/>
</dbReference>
<feature type="non-terminal residue" evidence="3">
    <location>
        <position position="344"/>
    </location>
</feature>
<dbReference type="AlphaFoldDB" id="A0AA88V933"/>
<evidence type="ECO:0000313" key="3">
    <source>
        <dbReference type="EMBL" id="KAK3002919.1"/>
    </source>
</evidence>
<comment type="caution">
    <text evidence="3">The sequence shown here is derived from an EMBL/GenBank/DDBJ whole genome shotgun (WGS) entry which is preliminary data.</text>
</comment>
<feature type="compositionally biased region" description="Basic and acidic residues" evidence="1">
    <location>
        <begin position="334"/>
        <end position="344"/>
    </location>
</feature>
<feature type="compositionally biased region" description="Polar residues" evidence="1">
    <location>
        <begin position="1"/>
        <end position="15"/>
    </location>
</feature>
<sequence>ELKSAQIQLSSNETGDSVDGNDAEQTVAQNPWQTGVYQGPSKEGEPSEAEVPTQQSQPRRSTRVRKTNPKYANDALAEEAVEPETFEEASQNSMWIKSMEEEIAALERSQTWELVAKLRDMKELGQLKHFLGLEIDRTQEGIFLHQQKYSKDLLKKFGMSRCKPISIPIEPNAKICAHAGKDLEDATMYQQLVGSLIYLTLTRPDISYAIGVMSREKVLQEEIGLQQIKTEDQVTDLFTKVMQCSQATRGRSHAVSAPVGGGHSGSNSPSKRSVQVESSVASVDGSSEKIVELEVQKMKESEIVKLVRLRWKKRMKEKDLQQAEITATDATEDGNDKTFDKLGR</sequence>
<name>A0AA88V933_9ASTE</name>
<proteinExistence type="predicted"/>
<organism evidence="3 4">
    <name type="scientific">Escallonia herrerae</name>
    <dbReference type="NCBI Taxonomy" id="1293975"/>
    <lineage>
        <taxon>Eukaryota</taxon>
        <taxon>Viridiplantae</taxon>
        <taxon>Streptophyta</taxon>
        <taxon>Embryophyta</taxon>
        <taxon>Tracheophyta</taxon>
        <taxon>Spermatophyta</taxon>
        <taxon>Magnoliopsida</taxon>
        <taxon>eudicotyledons</taxon>
        <taxon>Gunneridae</taxon>
        <taxon>Pentapetalae</taxon>
        <taxon>asterids</taxon>
        <taxon>campanulids</taxon>
        <taxon>Escalloniales</taxon>
        <taxon>Escalloniaceae</taxon>
        <taxon>Escallonia</taxon>
    </lineage>
</organism>
<feature type="region of interest" description="Disordered" evidence="1">
    <location>
        <begin position="1"/>
        <end position="90"/>
    </location>
</feature>
<feature type="domain" description="Reverse transcriptase Ty1/copia-type" evidence="2">
    <location>
        <begin position="115"/>
        <end position="170"/>
    </location>
</feature>
<feature type="region of interest" description="Disordered" evidence="1">
    <location>
        <begin position="249"/>
        <end position="280"/>
    </location>
</feature>
<dbReference type="EMBL" id="JAVXUP010002506">
    <property type="protein sequence ID" value="KAK3002919.1"/>
    <property type="molecule type" value="Genomic_DNA"/>
</dbReference>
<feature type="compositionally biased region" description="Polar residues" evidence="1">
    <location>
        <begin position="265"/>
        <end position="280"/>
    </location>
</feature>
<gene>
    <name evidence="3" type="ORF">RJ639_019296</name>
</gene>
<reference evidence="3" key="1">
    <citation type="submission" date="2022-12" db="EMBL/GenBank/DDBJ databases">
        <title>Draft genome assemblies for two species of Escallonia (Escalloniales).</title>
        <authorList>
            <person name="Chanderbali A."/>
            <person name="Dervinis C."/>
            <person name="Anghel I."/>
            <person name="Soltis D."/>
            <person name="Soltis P."/>
            <person name="Zapata F."/>
        </authorList>
    </citation>
    <scope>NUCLEOTIDE SEQUENCE</scope>
    <source>
        <strain evidence="3">UCBG64.0493</strain>
        <tissue evidence="3">Leaf</tissue>
    </source>
</reference>
<feature type="compositionally biased region" description="Acidic residues" evidence="1">
    <location>
        <begin position="76"/>
        <end position="87"/>
    </location>
</feature>
<evidence type="ECO:0000256" key="1">
    <source>
        <dbReference type="SAM" id="MobiDB-lite"/>
    </source>
</evidence>
<feature type="compositionally biased region" description="Polar residues" evidence="1">
    <location>
        <begin position="23"/>
        <end position="36"/>
    </location>
</feature>
<dbReference type="InterPro" id="IPR013103">
    <property type="entry name" value="RVT_2"/>
</dbReference>
<accession>A0AA88V933</accession>